<dbReference type="GeneID" id="20236393"/>
<dbReference type="HOGENOM" id="CLU_1361805_0_0_1"/>
<dbReference type="CTD" id="20236393"/>
<evidence type="ECO:0000313" key="2">
    <source>
        <dbReference type="EMBL" id="ESO87271.1"/>
    </source>
</evidence>
<sequence>MDRRARDAIGIPRARKKDMETALLTARHPKDSKFGECLINLNTKKDPLLNSQLTKLKSEMRRMKLQANQVKDYFVRRSQVLNYEPMILVERPPSSKFKPQIVGMTSEEIEDLEKPGYMRRLRTRCKTPVQISKIEAFTRRTSKKRNVWEKFEDDKSYFTSTVRPYSRLNNTERTELKYGWNHHKPQYSQESNGKQLVSKND</sequence>
<reference evidence="2 3" key="1">
    <citation type="journal article" date="2013" name="Nature">
        <title>Insights into bilaterian evolution from three spiralian genomes.</title>
        <authorList>
            <person name="Simakov O."/>
            <person name="Marletaz F."/>
            <person name="Cho S.J."/>
            <person name="Edsinger-Gonzales E."/>
            <person name="Havlak P."/>
            <person name="Hellsten U."/>
            <person name="Kuo D.H."/>
            <person name="Larsson T."/>
            <person name="Lv J."/>
            <person name="Arendt D."/>
            <person name="Savage R."/>
            <person name="Osoegawa K."/>
            <person name="de Jong P."/>
            <person name="Grimwood J."/>
            <person name="Chapman J.A."/>
            <person name="Shapiro H."/>
            <person name="Aerts A."/>
            <person name="Otillar R.P."/>
            <person name="Terry A.Y."/>
            <person name="Boore J.L."/>
            <person name="Grigoriev I.V."/>
            <person name="Lindberg D.R."/>
            <person name="Seaver E.C."/>
            <person name="Weisblat D.A."/>
            <person name="Putnam N.H."/>
            <person name="Rokhsar D.S."/>
        </authorList>
    </citation>
    <scope>NUCLEOTIDE SEQUENCE [LARGE SCALE GENOMIC DNA]</scope>
</reference>
<gene>
    <name evidence="2" type="ORF">LOTGIDRAFT_154771</name>
</gene>
<dbReference type="OrthoDB" id="6140847at2759"/>
<organism evidence="2 3">
    <name type="scientific">Lottia gigantea</name>
    <name type="common">Giant owl limpet</name>
    <dbReference type="NCBI Taxonomy" id="225164"/>
    <lineage>
        <taxon>Eukaryota</taxon>
        <taxon>Metazoa</taxon>
        <taxon>Spiralia</taxon>
        <taxon>Lophotrochozoa</taxon>
        <taxon>Mollusca</taxon>
        <taxon>Gastropoda</taxon>
        <taxon>Patellogastropoda</taxon>
        <taxon>Lottioidea</taxon>
        <taxon>Lottiidae</taxon>
        <taxon>Lottia</taxon>
    </lineage>
</organism>
<keyword evidence="3" id="KW-1185">Reference proteome</keyword>
<dbReference type="AlphaFoldDB" id="V4A1U2"/>
<dbReference type="OMA" id="NTKQDPI"/>
<proteinExistence type="predicted"/>
<dbReference type="RefSeq" id="XP_009062217.1">
    <property type="nucleotide sequence ID" value="XM_009063969.1"/>
</dbReference>
<protein>
    <submittedName>
        <fullName evidence="2">Uncharacterized protein</fullName>
    </submittedName>
</protein>
<name>V4A1U2_LOTGI</name>
<dbReference type="Proteomes" id="UP000030746">
    <property type="component" value="Unassembled WGS sequence"/>
</dbReference>
<evidence type="ECO:0000313" key="3">
    <source>
        <dbReference type="Proteomes" id="UP000030746"/>
    </source>
</evidence>
<feature type="region of interest" description="Disordered" evidence="1">
    <location>
        <begin position="177"/>
        <end position="201"/>
    </location>
</feature>
<feature type="compositionally biased region" description="Polar residues" evidence="1">
    <location>
        <begin position="186"/>
        <end position="201"/>
    </location>
</feature>
<dbReference type="EMBL" id="KB202953">
    <property type="protein sequence ID" value="ESO87271.1"/>
    <property type="molecule type" value="Genomic_DNA"/>
</dbReference>
<accession>V4A1U2</accession>
<evidence type="ECO:0000256" key="1">
    <source>
        <dbReference type="SAM" id="MobiDB-lite"/>
    </source>
</evidence>
<dbReference type="KEGG" id="lgi:LOTGIDRAFT_154771"/>